<protein>
    <submittedName>
        <fullName evidence="2">Uncharacterized protein</fullName>
    </submittedName>
</protein>
<gene>
    <name evidence="2" type="ORF">HPB48_008940</name>
</gene>
<dbReference type="VEuPathDB" id="VectorBase:HLOH_060729"/>
<dbReference type="OrthoDB" id="8121249at2759"/>
<proteinExistence type="predicted"/>
<dbReference type="Gene3D" id="1.20.1270.70">
    <property type="entry name" value="Designed single chain three-helix bundle"/>
    <property type="match status" value="1"/>
</dbReference>
<dbReference type="EMBL" id="JABSTR010000006">
    <property type="protein sequence ID" value="KAH9372522.1"/>
    <property type="molecule type" value="Genomic_DNA"/>
</dbReference>
<evidence type="ECO:0000313" key="3">
    <source>
        <dbReference type="Proteomes" id="UP000821853"/>
    </source>
</evidence>
<feature type="coiled-coil region" evidence="1">
    <location>
        <begin position="30"/>
        <end position="81"/>
    </location>
</feature>
<dbReference type="Proteomes" id="UP000821853">
    <property type="component" value="Chromosome 4"/>
</dbReference>
<organism evidence="2 3">
    <name type="scientific">Haemaphysalis longicornis</name>
    <name type="common">Bush tick</name>
    <dbReference type="NCBI Taxonomy" id="44386"/>
    <lineage>
        <taxon>Eukaryota</taxon>
        <taxon>Metazoa</taxon>
        <taxon>Ecdysozoa</taxon>
        <taxon>Arthropoda</taxon>
        <taxon>Chelicerata</taxon>
        <taxon>Arachnida</taxon>
        <taxon>Acari</taxon>
        <taxon>Parasitiformes</taxon>
        <taxon>Ixodida</taxon>
        <taxon>Ixodoidea</taxon>
        <taxon>Ixodidae</taxon>
        <taxon>Haemaphysalinae</taxon>
        <taxon>Haemaphysalis</taxon>
    </lineage>
</organism>
<sequence>MLAKILEGQAKTHSCIEKIQASQDLIEKKISAIAERIDKVDEQLEKLSSLPSKVQDVEGTVTKLNEEIVFLANKVDELENRSRRINLVIYGIEEPRGETADDLLKKVNDDIFRDTLQVAISGIERCHRIGQKAKDKS</sequence>
<accession>A0A9J6GAL3</accession>
<reference evidence="2 3" key="1">
    <citation type="journal article" date="2020" name="Cell">
        <title>Large-Scale Comparative Analyses of Tick Genomes Elucidate Their Genetic Diversity and Vector Capacities.</title>
        <authorList>
            <consortium name="Tick Genome and Microbiome Consortium (TIGMIC)"/>
            <person name="Jia N."/>
            <person name="Wang J."/>
            <person name="Shi W."/>
            <person name="Du L."/>
            <person name="Sun Y."/>
            <person name="Zhan W."/>
            <person name="Jiang J.F."/>
            <person name="Wang Q."/>
            <person name="Zhang B."/>
            <person name="Ji P."/>
            <person name="Bell-Sakyi L."/>
            <person name="Cui X.M."/>
            <person name="Yuan T.T."/>
            <person name="Jiang B.G."/>
            <person name="Yang W.F."/>
            <person name="Lam T.T."/>
            <person name="Chang Q.C."/>
            <person name="Ding S.J."/>
            <person name="Wang X.J."/>
            <person name="Zhu J.G."/>
            <person name="Ruan X.D."/>
            <person name="Zhao L."/>
            <person name="Wei J.T."/>
            <person name="Ye R.Z."/>
            <person name="Que T.C."/>
            <person name="Du C.H."/>
            <person name="Zhou Y.H."/>
            <person name="Cheng J.X."/>
            <person name="Dai P.F."/>
            <person name="Guo W.B."/>
            <person name="Han X.H."/>
            <person name="Huang E.J."/>
            <person name="Li L.F."/>
            <person name="Wei W."/>
            <person name="Gao Y.C."/>
            <person name="Liu J.Z."/>
            <person name="Shao H.Z."/>
            <person name="Wang X."/>
            <person name="Wang C.C."/>
            <person name="Yang T.C."/>
            <person name="Huo Q.B."/>
            <person name="Li W."/>
            <person name="Chen H.Y."/>
            <person name="Chen S.E."/>
            <person name="Zhou L.G."/>
            <person name="Ni X.B."/>
            <person name="Tian J.H."/>
            <person name="Sheng Y."/>
            <person name="Liu T."/>
            <person name="Pan Y.S."/>
            <person name="Xia L.Y."/>
            <person name="Li J."/>
            <person name="Zhao F."/>
            <person name="Cao W.C."/>
        </authorList>
    </citation>
    <scope>NUCLEOTIDE SEQUENCE [LARGE SCALE GENOMIC DNA]</scope>
    <source>
        <strain evidence="2">HaeL-2018</strain>
    </source>
</reference>
<dbReference type="AlphaFoldDB" id="A0A9J6GAL3"/>
<comment type="caution">
    <text evidence="2">The sequence shown here is derived from an EMBL/GenBank/DDBJ whole genome shotgun (WGS) entry which is preliminary data.</text>
</comment>
<name>A0A9J6GAL3_HAELO</name>
<keyword evidence="3" id="KW-1185">Reference proteome</keyword>
<keyword evidence="1" id="KW-0175">Coiled coil</keyword>
<evidence type="ECO:0000313" key="2">
    <source>
        <dbReference type="EMBL" id="KAH9372522.1"/>
    </source>
</evidence>
<evidence type="ECO:0000256" key="1">
    <source>
        <dbReference type="SAM" id="Coils"/>
    </source>
</evidence>